<comment type="subcellular location">
    <subcellularLocation>
        <location evidence="1 9">Cytoplasm</location>
    </subcellularLocation>
</comment>
<dbReference type="GO" id="GO:0006271">
    <property type="term" value="P:DNA strand elongation involved in DNA replication"/>
    <property type="evidence" value="ECO:0007669"/>
    <property type="project" value="TreeGrafter"/>
</dbReference>
<keyword evidence="4 9" id="KW-0808">Transferase</keyword>
<keyword evidence="7 9" id="KW-0239">DNA-directed DNA polymerase</keyword>
<dbReference type="AlphaFoldDB" id="A0A948RZM1"/>
<comment type="caution">
    <text evidence="13">The sequence shown here is derived from an EMBL/GenBank/DDBJ whole genome shotgun (WGS) entry which is preliminary data.</text>
</comment>
<dbReference type="Pfam" id="PF02768">
    <property type="entry name" value="DNA_pol3_beta_3"/>
    <property type="match status" value="1"/>
</dbReference>
<evidence type="ECO:0000256" key="4">
    <source>
        <dbReference type="ARBA" id="ARBA00022679"/>
    </source>
</evidence>
<feature type="domain" description="DNA polymerase III beta sliding clamp C-terminal" evidence="12">
    <location>
        <begin position="244"/>
        <end position="348"/>
    </location>
</feature>
<dbReference type="GO" id="GO:0005737">
    <property type="term" value="C:cytoplasm"/>
    <property type="evidence" value="ECO:0007669"/>
    <property type="project" value="UniProtKB-SubCell"/>
</dbReference>
<dbReference type="PANTHER" id="PTHR30478">
    <property type="entry name" value="DNA POLYMERASE III SUBUNIT BETA"/>
    <property type="match status" value="1"/>
</dbReference>
<dbReference type="GO" id="GO:0003887">
    <property type="term" value="F:DNA-directed DNA polymerase activity"/>
    <property type="evidence" value="ECO:0007669"/>
    <property type="project" value="UniProtKB-UniRule"/>
</dbReference>
<dbReference type="SUPFAM" id="SSF55979">
    <property type="entry name" value="DNA clamp"/>
    <property type="match status" value="3"/>
</dbReference>
<proteinExistence type="inferred from homology"/>
<organism evidence="13 14">
    <name type="scientific">Eiseniibacteriota bacterium</name>
    <dbReference type="NCBI Taxonomy" id="2212470"/>
    <lineage>
        <taxon>Bacteria</taxon>
        <taxon>Candidatus Eiseniibacteriota</taxon>
    </lineage>
</organism>
<accession>A0A948RZM1</accession>
<feature type="domain" description="DNA polymerase III beta sliding clamp central" evidence="11">
    <location>
        <begin position="129"/>
        <end position="240"/>
    </location>
</feature>
<keyword evidence="3 9" id="KW-0963">Cytoplasm</keyword>
<evidence type="ECO:0000256" key="6">
    <source>
        <dbReference type="ARBA" id="ARBA00022705"/>
    </source>
</evidence>
<gene>
    <name evidence="13" type="primary">dnaN</name>
    <name evidence="13" type="ORF">KJ970_20575</name>
</gene>
<dbReference type="InterPro" id="IPR022637">
    <property type="entry name" value="DNA_polIII_beta_cen"/>
</dbReference>
<dbReference type="InterPro" id="IPR046938">
    <property type="entry name" value="DNA_clamp_sf"/>
</dbReference>
<evidence type="ECO:0000256" key="2">
    <source>
        <dbReference type="ARBA" id="ARBA00010752"/>
    </source>
</evidence>
<dbReference type="CDD" id="cd00140">
    <property type="entry name" value="beta_clamp"/>
    <property type="match status" value="1"/>
</dbReference>
<evidence type="ECO:0000256" key="8">
    <source>
        <dbReference type="ARBA" id="ARBA00023125"/>
    </source>
</evidence>
<dbReference type="Gene3D" id="3.10.150.10">
    <property type="entry name" value="DNA Polymerase III, subunit A, domain 2"/>
    <property type="match status" value="1"/>
</dbReference>
<keyword evidence="6 9" id="KW-0235">DNA replication</keyword>
<dbReference type="EMBL" id="JAHJDP010000118">
    <property type="protein sequence ID" value="MBU2693321.1"/>
    <property type="molecule type" value="Genomic_DNA"/>
</dbReference>
<dbReference type="Gene3D" id="3.70.10.10">
    <property type="match status" value="1"/>
</dbReference>
<dbReference type="SMART" id="SM00480">
    <property type="entry name" value="POL3Bc"/>
    <property type="match status" value="1"/>
</dbReference>
<dbReference type="PIRSF" id="PIRSF000804">
    <property type="entry name" value="DNA_pol_III_b"/>
    <property type="match status" value="1"/>
</dbReference>
<dbReference type="GO" id="GO:0008408">
    <property type="term" value="F:3'-5' exonuclease activity"/>
    <property type="evidence" value="ECO:0007669"/>
    <property type="project" value="InterPro"/>
</dbReference>
<name>A0A948RZM1_UNCEI</name>
<keyword evidence="8" id="KW-0238">DNA-binding</keyword>
<sequence length="370" mass="40882">MKLTVRQENLLESLQDVVSVVPSKSTLPILSTVLMEVKDGKLTLTATDLDISIRAALVEGLQVETEGRICVPARKFTELVKELGPSDVTLMLAKNVLKITSGGTYKIVTADPTDFPEIPKLEDATTLEIESGKLEKLIRRTSYAVASDETRPELTGVYTQIFPEEIRMVATNGHRLAQASIKGDFKEKLSYLLPTKALQQLLRIMNDSSKAVRITGSKSYAAFEINGKTLITRLLEGPFPRYEQVIPKDNSYVVSAPLHAFRAALRRALVLADPVTRPVKLQVEKGRLKIIVETQNVGESDEEIDVNYDGVDLKIGFNGVYLLDLLKTVESERVNIALESSTTAGVFTPDEESPEEPILCLVMPLRLTDE</sequence>
<evidence type="ECO:0000313" key="14">
    <source>
        <dbReference type="Proteomes" id="UP000777784"/>
    </source>
</evidence>
<dbReference type="InterPro" id="IPR001001">
    <property type="entry name" value="DNA_polIII_beta"/>
</dbReference>
<dbReference type="InterPro" id="IPR022634">
    <property type="entry name" value="DNA_polIII_beta_N"/>
</dbReference>
<evidence type="ECO:0000256" key="5">
    <source>
        <dbReference type="ARBA" id="ARBA00022695"/>
    </source>
</evidence>
<evidence type="ECO:0000259" key="10">
    <source>
        <dbReference type="Pfam" id="PF00712"/>
    </source>
</evidence>
<dbReference type="Pfam" id="PF00712">
    <property type="entry name" value="DNA_pol3_beta"/>
    <property type="match status" value="1"/>
</dbReference>
<protein>
    <recommendedName>
        <fullName evidence="9">Beta sliding clamp</fullName>
    </recommendedName>
</protein>
<evidence type="ECO:0000256" key="1">
    <source>
        <dbReference type="ARBA" id="ARBA00004496"/>
    </source>
</evidence>
<evidence type="ECO:0000259" key="11">
    <source>
        <dbReference type="Pfam" id="PF02767"/>
    </source>
</evidence>
<dbReference type="PANTHER" id="PTHR30478:SF0">
    <property type="entry name" value="BETA SLIDING CLAMP"/>
    <property type="match status" value="1"/>
</dbReference>
<keyword evidence="5 9" id="KW-0548">Nucleotidyltransferase</keyword>
<evidence type="ECO:0000256" key="7">
    <source>
        <dbReference type="ARBA" id="ARBA00022932"/>
    </source>
</evidence>
<dbReference type="GO" id="GO:0009360">
    <property type="term" value="C:DNA polymerase III complex"/>
    <property type="evidence" value="ECO:0007669"/>
    <property type="project" value="InterPro"/>
</dbReference>
<dbReference type="Pfam" id="PF02767">
    <property type="entry name" value="DNA_pol3_beta_2"/>
    <property type="match status" value="1"/>
</dbReference>
<evidence type="ECO:0000313" key="13">
    <source>
        <dbReference type="EMBL" id="MBU2693321.1"/>
    </source>
</evidence>
<dbReference type="NCBIfam" id="TIGR00663">
    <property type="entry name" value="dnan"/>
    <property type="match status" value="1"/>
</dbReference>
<dbReference type="Proteomes" id="UP000777784">
    <property type="component" value="Unassembled WGS sequence"/>
</dbReference>
<comment type="subunit">
    <text evidence="9">Forms a ring-shaped head-to-tail homodimer around DNA.</text>
</comment>
<dbReference type="InterPro" id="IPR022635">
    <property type="entry name" value="DNA_polIII_beta_C"/>
</dbReference>
<evidence type="ECO:0000256" key="9">
    <source>
        <dbReference type="PIRNR" id="PIRNR000804"/>
    </source>
</evidence>
<comment type="function">
    <text evidence="9">Confers DNA tethering and processivity to DNA polymerases and other proteins. Acts as a clamp, forming a ring around DNA (a reaction catalyzed by the clamp-loading complex) which diffuses in an ATP-independent manner freely and bidirectionally along dsDNA. Initially characterized for its ability to contact the catalytic subunit of DNA polymerase III (Pol III), a complex, multichain enzyme responsible for most of the replicative synthesis in bacteria; Pol III exhibits 3'-5' exonuclease proofreading activity. The beta chain is required for initiation of replication as well as for processivity of DNA replication.</text>
</comment>
<feature type="domain" description="DNA polymerase III beta sliding clamp N-terminal" evidence="10">
    <location>
        <begin position="1"/>
        <end position="119"/>
    </location>
</feature>
<evidence type="ECO:0000256" key="3">
    <source>
        <dbReference type="ARBA" id="ARBA00022490"/>
    </source>
</evidence>
<evidence type="ECO:0000259" key="12">
    <source>
        <dbReference type="Pfam" id="PF02768"/>
    </source>
</evidence>
<comment type="similarity">
    <text evidence="2 9">Belongs to the beta sliding clamp family.</text>
</comment>
<dbReference type="GO" id="GO:0003677">
    <property type="term" value="F:DNA binding"/>
    <property type="evidence" value="ECO:0007669"/>
    <property type="project" value="UniProtKB-UniRule"/>
</dbReference>
<reference evidence="13" key="1">
    <citation type="submission" date="2021-05" db="EMBL/GenBank/DDBJ databases">
        <title>Energy efficiency and biological interactions define the core microbiome of deep oligotrophic groundwater.</title>
        <authorList>
            <person name="Mehrshad M."/>
            <person name="Lopez-Fernandez M."/>
            <person name="Bell E."/>
            <person name="Bernier-Latmani R."/>
            <person name="Bertilsson S."/>
            <person name="Dopson M."/>
        </authorList>
    </citation>
    <scope>NUCLEOTIDE SEQUENCE</scope>
    <source>
        <strain evidence="13">Modern_marine.mb.64</strain>
    </source>
</reference>